<evidence type="ECO:0000259" key="1">
    <source>
        <dbReference type="Pfam" id="PF13785"/>
    </source>
</evidence>
<gene>
    <name evidence="2" type="ORF">GM661_18570</name>
</gene>
<protein>
    <submittedName>
        <fullName evidence="2">DUF4178 domain-containing protein</fullName>
    </submittedName>
</protein>
<dbReference type="RefSeq" id="WP_230868139.1">
    <property type="nucleotide sequence ID" value="NZ_CP046640.1"/>
</dbReference>
<dbReference type="KEGG" id="ifn:GM661_18570"/>
<name>A0A8A7KP35_9FIRM</name>
<organism evidence="2 3">
    <name type="scientific">Iocasia fonsfrigidae</name>
    <dbReference type="NCBI Taxonomy" id="2682810"/>
    <lineage>
        <taxon>Bacteria</taxon>
        <taxon>Bacillati</taxon>
        <taxon>Bacillota</taxon>
        <taxon>Clostridia</taxon>
        <taxon>Halanaerobiales</taxon>
        <taxon>Halanaerobiaceae</taxon>
        <taxon>Iocasia</taxon>
    </lineage>
</organism>
<evidence type="ECO:0000313" key="2">
    <source>
        <dbReference type="EMBL" id="QTL99814.1"/>
    </source>
</evidence>
<accession>A0A8A7KP35</accession>
<dbReference type="Pfam" id="PF13785">
    <property type="entry name" value="DUF4178"/>
    <property type="match status" value="1"/>
</dbReference>
<proteinExistence type="predicted"/>
<dbReference type="EMBL" id="CP046640">
    <property type="protein sequence ID" value="QTL99814.1"/>
    <property type="molecule type" value="Genomic_DNA"/>
</dbReference>
<reference evidence="2" key="1">
    <citation type="submission" date="2019-12" db="EMBL/GenBank/DDBJ databases">
        <authorList>
            <person name="zhang j."/>
            <person name="sun C.M."/>
        </authorList>
    </citation>
    <scope>NUCLEOTIDE SEQUENCE</scope>
    <source>
        <strain evidence="2">NS-1</strain>
    </source>
</reference>
<dbReference type="Proteomes" id="UP000665020">
    <property type="component" value="Chromosome"/>
</dbReference>
<sequence length="172" mass="20273">MGFFSKVFNKNKKEEIVARNPFNLQINDIVDYDLVEYQVIGKVKYNEEGYIWYDYHLFDSKEHLWLYAEDDDEVRLGLFRKLDVDHQLYAKFQEEIPSVIKYEDMDYSLIEEGSANIEIEGKVGAKDGQRIKYWDYETGNGNQLSVEKWGNELEISVGEVVQEGLLEFYPAK</sequence>
<feature type="domain" description="DUF4178" evidence="1">
    <location>
        <begin position="25"/>
        <end position="162"/>
    </location>
</feature>
<dbReference type="AlphaFoldDB" id="A0A8A7KP35"/>
<keyword evidence="3" id="KW-1185">Reference proteome</keyword>
<dbReference type="InterPro" id="IPR025235">
    <property type="entry name" value="DUF4178"/>
</dbReference>
<evidence type="ECO:0000313" key="3">
    <source>
        <dbReference type="Proteomes" id="UP000665020"/>
    </source>
</evidence>